<keyword evidence="3" id="KW-1185">Reference proteome</keyword>
<proteinExistence type="predicted"/>
<dbReference type="InterPro" id="IPR057884">
    <property type="entry name" value="FN3_RIM-BP1/2/3"/>
</dbReference>
<feature type="domain" description="RIMS-binding protein 1/2/3 Fn3" evidence="1">
    <location>
        <begin position="3"/>
        <end position="46"/>
    </location>
</feature>
<sequence length="254" mass="28017">MVTDHVLLRLSDFADDPPIFITVRTRTKEGAVSSDSNVCRVPRGITNTIELTNRTTTFGMQSNPLNLVQTIPATGTPPQQTTVITDLLQTSQGNAVTALMNDSMIISRPSIAATSCGGHHFTPGSKMLARYSGHDQMHIGEHHQLIQSSGVINGSNDSGVPAINSSLLNVSGNGKLGYSGTSGINYDELLKNYQTSIYEQWKTPNQYYIFHPHALRRDLTTTEEKPSVLEMEHNYLLKHRVPPWTLTSQNSRTR</sequence>
<name>A0A498SQ65_ACAVI</name>
<evidence type="ECO:0000259" key="1">
    <source>
        <dbReference type="Pfam" id="PF25523"/>
    </source>
</evidence>
<dbReference type="EMBL" id="UPTC01002840">
    <property type="protein sequence ID" value="VBB33929.1"/>
    <property type="molecule type" value="Genomic_DNA"/>
</dbReference>
<dbReference type="OrthoDB" id="4158657at2759"/>
<dbReference type="Proteomes" id="UP000276991">
    <property type="component" value="Unassembled WGS sequence"/>
</dbReference>
<organism evidence="2 3">
    <name type="scientific">Acanthocheilonema viteae</name>
    <name type="common">Filarial nematode worm</name>
    <name type="synonym">Dipetalonema viteae</name>
    <dbReference type="NCBI Taxonomy" id="6277"/>
    <lineage>
        <taxon>Eukaryota</taxon>
        <taxon>Metazoa</taxon>
        <taxon>Ecdysozoa</taxon>
        <taxon>Nematoda</taxon>
        <taxon>Chromadorea</taxon>
        <taxon>Rhabditida</taxon>
        <taxon>Spirurina</taxon>
        <taxon>Spiruromorpha</taxon>
        <taxon>Filarioidea</taxon>
        <taxon>Onchocercidae</taxon>
        <taxon>Acanthocheilonema</taxon>
    </lineage>
</organism>
<dbReference type="AlphaFoldDB" id="A0A498SQ65"/>
<reference evidence="2 3" key="1">
    <citation type="submission" date="2018-08" db="EMBL/GenBank/DDBJ databases">
        <authorList>
            <person name="Laetsch R D."/>
            <person name="Stevens L."/>
            <person name="Kumar S."/>
            <person name="Blaxter L. M."/>
        </authorList>
    </citation>
    <scope>NUCLEOTIDE SEQUENCE [LARGE SCALE GENOMIC DNA]</scope>
</reference>
<accession>A0A498SQ65</accession>
<gene>
    <name evidence="2" type="ORF">NAV_LOCUS8720</name>
</gene>
<evidence type="ECO:0000313" key="2">
    <source>
        <dbReference type="EMBL" id="VBB33929.1"/>
    </source>
</evidence>
<evidence type="ECO:0000313" key="3">
    <source>
        <dbReference type="Proteomes" id="UP000276991"/>
    </source>
</evidence>
<protein>
    <recommendedName>
        <fullName evidence="1">RIMS-binding protein 1/2/3 Fn3 domain-containing protein</fullName>
    </recommendedName>
</protein>
<dbReference type="STRING" id="6277.A0A498SQ65"/>
<dbReference type="Pfam" id="PF25523">
    <property type="entry name" value="Ig_RIMBP2"/>
    <property type="match status" value="1"/>
</dbReference>